<accession>A0A1Y6FQW0</accession>
<evidence type="ECO:0000256" key="1">
    <source>
        <dbReference type="ARBA" id="ARBA00009437"/>
    </source>
</evidence>
<gene>
    <name evidence="6" type="ORF">SAMN06297468_2982</name>
</gene>
<dbReference type="InterPro" id="IPR036390">
    <property type="entry name" value="WH_DNA-bd_sf"/>
</dbReference>
<evidence type="ECO:0000259" key="5">
    <source>
        <dbReference type="PROSITE" id="PS50931"/>
    </source>
</evidence>
<keyword evidence="3 6" id="KW-0238">DNA-binding</keyword>
<dbReference type="Pfam" id="PF00126">
    <property type="entry name" value="HTH_1"/>
    <property type="match status" value="1"/>
</dbReference>
<evidence type="ECO:0000256" key="3">
    <source>
        <dbReference type="ARBA" id="ARBA00023125"/>
    </source>
</evidence>
<dbReference type="InterPro" id="IPR000847">
    <property type="entry name" value="LysR_HTH_N"/>
</dbReference>
<dbReference type="Gene3D" id="1.10.10.10">
    <property type="entry name" value="Winged helix-like DNA-binding domain superfamily/Winged helix DNA-binding domain"/>
    <property type="match status" value="1"/>
</dbReference>
<dbReference type="AlphaFoldDB" id="A0A1Y6FQW0"/>
<sequence length="300" mass="32265">MLAAYRAFVLVADHGGFSAAARASGQSQSAVSRQVADLETHLGASMFRRTTRRVALTPDGERLIRRAREVIGLVAEAERSVGTRAQALGGHIRLAAPAALGHVLVAPALCAFLARHPDLDGEIRTLRDRDAALPQSDEVDLAIEIGPLPARLGERRKLGDVPLVLCAGPMLVRDHGAPRTVDDLARLPTIESAPAGSRIAPWRLERGAEHREVSPTTRLRCDNLDALRSAVLENAGIALAPLWLVHQEIASGRLWRLLPQWHGGLQPIYAGPIGDAPLGPEANGFVDFLADSMGRQRLFV</sequence>
<evidence type="ECO:0000313" key="6">
    <source>
        <dbReference type="EMBL" id="SMQ75831.1"/>
    </source>
</evidence>
<reference evidence="7" key="1">
    <citation type="submission" date="2017-04" db="EMBL/GenBank/DDBJ databases">
        <authorList>
            <person name="Varghese N."/>
            <person name="Submissions S."/>
        </authorList>
    </citation>
    <scope>NUCLEOTIDE SEQUENCE [LARGE SCALE GENOMIC DNA]</scope>
</reference>
<name>A0A1Y6FQW0_9SPHN</name>
<evidence type="ECO:0000313" key="7">
    <source>
        <dbReference type="Proteomes" id="UP000194420"/>
    </source>
</evidence>
<keyword evidence="4" id="KW-0804">Transcription</keyword>
<dbReference type="CDD" id="cd08422">
    <property type="entry name" value="PBP2_CrgA_like"/>
    <property type="match status" value="1"/>
</dbReference>
<dbReference type="InterPro" id="IPR058163">
    <property type="entry name" value="LysR-type_TF_proteobact-type"/>
</dbReference>
<dbReference type="PANTHER" id="PTHR30537">
    <property type="entry name" value="HTH-TYPE TRANSCRIPTIONAL REGULATOR"/>
    <property type="match status" value="1"/>
</dbReference>
<evidence type="ECO:0000256" key="4">
    <source>
        <dbReference type="ARBA" id="ARBA00023163"/>
    </source>
</evidence>
<dbReference type="Proteomes" id="UP000194420">
    <property type="component" value="Unassembled WGS sequence"/>
</dbReference>
<protein>
    <submittedName>
        <fullName evidence="6">DNA-binding transcriptional regulator, LysR family</fullName>
    </submittedName>
</protein>
<dbReference type="PRINTS" id="PR00039">
    <property type="entry name" value="HTHLYSR"/>
</dbReference>
<dbReference type="InterPro" id="IPR036388">
    <property type="entry name" value="WH-like_DNA-bd_sf"/>
</dbReference>
<organism evidence="6 7">
    <name type="scientific">Altererythrobacter xiamenensis</name>
    <dbReference type="NCBI Taxonomy" id="1316679"/>
    <lineage>
        <taxon>Bacteria</taxon>
        <taxon>Pseudomonadati</taxon>
        <taxon>Pseudomonadota</taxon>
        <taxon>Alphaproteobacteria</taxon>
        <taxon>Sphingomonadales</taxon>
        <taxon>Erythrobacteraceae</taxon>
        <taxon>Altererythrobacter</taxon>
    </lineage>
</organism>
<dbReference type="InterPro" id="IPR005119">
    <property type="entry name" value="LysR_subst-bd"/>
</dbReference>
<evidence type="ECO:0000256" key="2">
    <source>
        <dbReference type="ARBA" id="ARBA00023015"/>
    </source>
</evidence>
<dbReference type="SUPFAM" id="SSF46785">
    <property type="entry name" value="Winged helix' DNA-binding domain"/>
    <property type="match status" value="1"/>
</dbReference>
<dbReference type="GO" id="GO:0043565">
    <property type="term" value="F:sequence-specific DNA binding"/>
    <property type="evidence" value="ECO:0007669"/>
    <property type="project" value="TreeGrafter"/>
</dbReference>
<dbReference type="EMBL" id="FXWG01000004">
    <property type="protein sequence ID" value="SMQ75831.1"/>
    <property type="molecule type" value="Genomic_DNA"/>
</dbReference>
<dbReference type="PANTHER" id="PTHR30537:SF5">
    <property type="entry name" value="HTH-TYPE TRANSCRIPTIONAL ACTIVATOR TTDR-RELATED"/>
    <property type="match status" value="1"/>
</dbReference>
<proteinExistence type="inferred from homology"/>
<dbReference type="FunFam" id="1.10.10.10:FF:000001">
    <property type="entry name" value="LysR family transcriptional regulator"/>
    <property type="match status" value="1"/>
</dbReference>
<keyword evidence="7" id="KW-1185">Reference proteome</keyword>
<comment type="similarity">
    <text evidence="1">Belongs to the LysR transcriptional regulatory family.</text>
</comment>
<dbReference type="PROSITE" id="PS50931">
    <property type="entry name" value="HTH_LYSR"/>
    <property type="match status" value="1"/>
</dbReference>
<feature type="domain" description="HTH lysR-type" evidence="5">
    <location>
        <begin position="1"/>
        <end position="57"/>
    </location>
</feature>
<keyword evidence="2" id="KW-0805">Transcription regulation</keyword>
<dbReference type="SUPFAM" id="SSF53850">
    <property type="entry name" value="Periplasmic binding protein-like II"/>
    <property type="match status" value="1"/>
</dbReference>
<dbReference type="GO" id="GO:0006351">
    <property type="term" value="P:DNA-templated transcription"/>
    <property type="evidence" value="ECO:0007669"/>
    <property type="project" value="TreeGrafter"/>
</dbReference>
<dbReference type="Pfam" id="PF03466">
    <property type="entry name" value="LysR_substrate"/>
    <property type="match status" value="1"/>
</dbReference>
<dbReference type="GO" id="GO:0003700">
    <property type="term" value="F:DNA-binding transcription factor activity"/>
    <property type="evidence" value="ECO:0007669"/>
    <property type="project" value="InterPro"/>
</dbReference>
<dbReference type="Gene3D" id="3.40.190.290">
    <property type="match status" value="1"/>
</dbReference>